<dbReference type="AlphaFoldDB" id="A0A7C9EBJ0"/>
<name>A0A7C9EBJ0_OPUST</name>
<protein>
    <submittedName>
        <fullName evidence="1">Uncharacterized protein</fullName>
    </submittedName>
</protein>
<reference evidence="1" key="2">
    <citation type="submission" date="2020-07" db="EMBL/GenBank/DDBJ databases">
        <authorList>
            <person name="Vera ALvarez R."/>
            <person name="Arias-Moreno D.M."/>
            <person name="Jimenez-Jacinto V."/>
            <person name="Jimenez-Bremont J.F."/>
            <person name="Swaminathan K."/>
            <person name="Moose S.P."/>
            <person name="Guerrero-Gonzalez M.L."/>
            <person name="Marino-Ramirez L."/>
            <person name="Landsman D."/>
            <person name="Rodriguez-Kessler M."/>
            <person name="Delgado-Sanchez P."/>
        </authorList>
    </citation>
    <scope>NUCLEOTIDE SEQUENCE</scope>
    <source>
        <tissue evidence="1">Cladode</tissue>
    </source>
</reference>
<sequence>MSAKMGGPLKCRSCSSRLLVGKRWERQLVVFWHPFLNLRFCQFLSKGPEGSPGLFLPPEGNRRNILAREGHRIYLLQLQFQILSEFSRSFFQRKWYHNLLLDSLFALFPLVFLLFHCRNYLYFGVAGCLIYLVT</sequence>
<accession>A0A7C9EBJ0</accession>
<reference evidence="1" key="1">
    <citation type="journal article" date="2013" name="J. Plant Res.">
        <title>Effect of fungi and light on seed germination of three Opuntia species from semiarid lands of central Mexico.</title>
        <authorList>
            <person name="Delgado-Sanchez P."/>
            <person name="Jimenez-Bremont J.F."/>
            <person name="Guerrero-Gonzalez Mde L."/>
            <person name="Flores J."/>
        </authorList>
    </citation>
    <scope>NUCLEOTIDE SEQUENCE</scope>
    <source>
        <tissue evidence="1">Cladode</tissue>
    </source>
</reference>
<dbReference type="EMBL" id="GISG01211461">
    <property type="protein sequence ID" value="MBA4661286.1"/>
    <property type="molecule type" value="Transcribed_RNA"/>
</dbReference>
<organism evidence="1">
    <name type="scientific">Opuntia streptacantha</name>
    <name type="common">Prickly pear cactus</name>
    <name type="synonym">Opuntia cardona</name>
    <dbReference type="NCBI Taxonomy" id="393608"/>
    <lineage>
        <taxon>Eukaryota</taxon>
        <taxon>Viridiplantae</taxon>
        <taxon>Streptophyta</taxon>
        <taxon>Embryophyta</taxon>
        <taxon>Tracheophyta</taxon>
        <taxon>Spermatophyta</taxon>
        <taxon>Magnoliopsida</taxon>
        <taxon>eudicotyledons</taxon>
        <taxon>Gunneridae</taxon>
        <taxon>Pentapetalae</taxon>
        <taxon>Caryophyllales</taxon>
        <taxon>Cactineae</taxon>
        <taxon>Cactaceae</taxon>
        <taxon>Opuntioideae</taxon>
        <taxon>Opuntia</taxon>
    </lineage>
</organism>
<proteinExistence type="predicted"/>
<evidence type="ECO:0000313" key="1">
    <source>
        <dbReference type="EMBL" id="MBA4661286.1"/>
    </source>
</evidence>